<dbReference type="EMBL" id="JAXLQG010000013">
    <property type="protein sequence ID" value="KAK5533472.1"/>
    <property type="molecule type" value="Genomic_DNA"/>
</dbReference>
<comment type="caution">
    <text evidence="2">The sequence shown here is derived from an EMBL/GenBank/DDBJ whole genome shotgun (WGS) entry which is preliminary data.</text>
</comment>
<dbReference type="AlphaFoldDB" id="A0AAV9Q0Z2"/>
<dbReference type="Proteomes" id="UP001345827">
    <property type="component" value="Unassembled WGS sequence"/>
</dbReference>
<evidence type="ECO:0000313" key="2">
    <source>
        <dbReference type="EMBL" id="KAK5533472.1"/>
    </source>
</evidence>
<organism evidence="2 3">
    <name type="scientific">Vermiconidia calcicola</name>
    <dbReference type="NCBI Taxonomy" id="1690605"/>
    <lineage>
        <taxon>Eukaryota</taxon>
        <taxon>Fungi</taxon>
        <taxon>Dikarya</taxon>
        <taxon>Ascomycota</taxon>
        <taxon>Pezizomycotina</taxon>
        <taxon>Dothideomycetes</taxon>
        <taxon>Dothideomycetidae</taxon>
        <taxon>Mycosphaerellales</taxon>
        <taxon>Extremaceae</taxon>
        <taxon>Vermiconidia</taxon>
    </lineage>
</organism>
<evidence type="ECO:0000313" key="3">
    <source>
        <dbReference type="Proteomes" id="UP001345827"/>
    </source>
</evidence>
<accession>A0AAV9Q0Z2</accession>
<gene>
    <name evidence="2" type="ORF">LTR25_007338</name>
</gene>
<evidence type="ECO:0000256" key="1">
    <source>
        <dbReference type="SAM" id="Phobius"/>
    </source>
</evidence>
<keyword evidence="1" id="KW-0812">Transmembrane</keyword>
<feature type="transmembrane region" description="Helical" evidence="1">
    <location>
        <begin position="35"/>
        <end position="59"/>
    </location>
</feature>
<reference evidence="2 3" key="1">
    <citation type="submission" date="2023-06" db="EMBL/GenBank/DDBJ databases">
        <title>Black Yeasts Isolated from many extreme environments.</title>
        <authorList>
            <person name="Coleine C."/>
            <person name="Stajich J.E."/>
            <person name="Selbmann L."/>
        </authorList>
    </citation>
    <scope>NUCLEOTIDE SEQUENCE [LARGE SCALE GENOMIC DNA]</scope>
    <source>
        <strain evidence="2 3">CCFEE 5887</strain>
    </source>
</reference>
<keyword evidence="1" id="KW-0472">Membrane</keyword>
<protein>
    <submittedName>
        <fullName evidence="2">Uncharacterized protein</fullName>
    </submittedName>
</protein>
<name>A0AAV9Q0Z2_9PEZI</name>
<keyword evidence="1" id="KW-1133">Transmembrane helix</keyword>
<sequence length="147" mass="15017">MSSASSAVSSAYASASAKAATSNNPNTGMSTTGVIFTSLTVIITLLALVAGTIYFTGYADDVAEWWAKRYYKAKAIAEVKVLENVGSEKVEGMMKDSLKKNPILGEDELENISGGLGKEAAQQGLGGVSDKLGAGSLLSKGAMLGGS</sequence>
<proteinExistence type="predicted"/>
<keyword evidence="3" id="KW-1185">Reference proteome</keyword>